<evidence type="ECO:0000256" key="6">
    <source>
        <dbReference type="ARBA" id="ARBA00022771"/>
    </source>
</evidence>
<evidence type="ECO:0000256" key="1">
    <source>
        <dbReference type="ARBA" id="ARBA00004123"/>
    </source>
</evidence>
<name>A0AAD7QZC1_9ASCO</name>
<evidence type="ECO:0000256" key="5">
    <source>
        <dbReference type="ARBA" id="ARBA00022737"/>
    </source>
</evidence>
<evidence type="ECO:0000313" key="14">
    <source>
        <dbReference type="EMBL" id="KAJ8104160.1"/>
    </source>
</evidence>
<dbReference type="PANTHER" id="PTHR23102">
    <property type="entry name" value="CLEAVAGE AND POLYADENYLATION SPECIFICITY FACTOR SUBUNIT 4-RELATED"/>
    <property type="match status" value="1"/>
</dbReference>
<protein>
    <recommendedName>
        <fullName evidence="11">mRNA 3'-end-processing protein</fullName>
    </recommendedName>
</protein>
<reference evidence="14" key="1">
    <citation type="submission" date="2023-03" db="EMBL/GenBank/DDBJ databases">
        <title>Near-Complete genome sequence of Lipomyces tetrasporous NRRL Y-64009, an oleaginous yeast capable of growing on lignocellulosic hydrolysates.</title>
        <authorList>
            <consortium name="Lawrence Berkeley National Laboratory"/>
            <person name="Jagtap S.S."/>
            <person name="Liu J.-J."/>
            <person name="Walukiewicz H.E."/>
            <person name="Pangilinan J."/>
            <person name="Lipzen A."/>
            <person name="Ahrendt S."/>
            <person name="Koriabine M."/>
            <person name="Cobaugh K."/>
            <person name="Salamov A."/>
            <person name="Yoshinaga Y."/>
            <person name="Ng V."/>
            <person name="Daum C."/>
            <person name="Grigoriev I.V."/>
            <person name="Slininger P.J."/>
            <person name="Dien B.S."/>
            <person name="Jin Y.-S."/>
            <person name="Rao C.V."/>
        </authorList>
    </citation>
    <scope>NUCLEOTIDE SEQUENCE</scope>
    <source>
        <strain evidence="14">NRRL Y-64009</strain>
    </source>
</reference>
<dbReference type="PROSITE" id="PS50103">
    <property type="entry name" value="ZF_C3H1"/>
    <property type="match status" value="5"/>
</dbReference>
<dbReference type="InterPro" id="IPR045348">
    <property type="entry name" value="CPSF4/Yth1"/>
</dbReference>
<feature type="zinc finger region" description="C3H1-type" evidence="10">
    <location>
        <begin position="167"/>
        <end position="194"/>
    </location>
</feature>
<evidence type="ECO:0000256" key="10">
    <source>
        <dbReference type="PROSITE-ProRule" id="PRU00723"/>
    </source>
</evidence>
<dbReference type="FunFam" id="4.10.1000.10:FF:000012">
    <property type="entry name" value="cleavage and polyadenylation specificity factor subunit 4"/>
    <property type="match status" value="1"/>
</dbReference>
<dbReference type="InterPro" id="IPR036855">
    <property type="entry name" value="Znf_CCCH_sf"/>
</dbReference>
<feature type="domain" description="C3H1-type" evidence="13">
    <location>
        <begin position="81"/>
        <end position="108"/>
    </location>
</feature>
<dbReference type="GeneID" id="80880002"/>
<comment type="caution">
    <text evidence="14">The sequence shown here is derived from an EMBL/GenBank/DDBJ whole genome shotgun (WGS) entry which is preliminary data.</text>
</comment>
<dbReference type="Pfam" id="PF18345">
    <property type="entry name" value="zf_CCCH_4"/>
    <property type="match status" value="1"/>
</dbReference>
<accession>A0AAD7QZC1</accession>
<evidence type="ECO:0000256" key="9">
    <source>
        <dbReference type="ARBA" id="ARBA00023242"/>
    </source>
</evidence>
<comment type="similarity">
    <text evidence="2 11">Belongs to the CPSF4/YTH1 family.</text>
</comment>
<keyword evidence="5 11" id="KW-0677">Repeat</keyword>
<feature type="domain" description="C3H1-type" evidence="13">
    <location>
        <begin position="167"/>
        <end position="194"/>
    </location>
</feature>
<evidence type="ECO:0000259" key="13">
    <source>
        <dbReference type="PROSITE" id="PS50103"/>
    </source>
</evidence>
<dbReference type="GO" id="GO:0031124">
    <property type="term" value="P:mRNA 3'-end processing"/>
    <property type="evidence" value="ECO:0007669"/>
    <property type="project" value="UniProtKB-UniRule"/>
</dbReference>
<dbReference type="GO" id="GO:0003723">
    <property type="term" value="F:RNA binding"/>
    <property type="evidence" value="ECO:0007669"/>
    <property type="project" value="UniProtKB-UniRule"/>
</dbReference>
<evidence type="ECO:0000256" key="2">
    <source>
        <dbReference type="ARBA" id="ARBA00008907"/>
    </source>
</evidence>
<dbReference type="InterPro" id="IPR000571">
    <property type="entry name" value="Znf_CCCH"/>
</dbReference>
<feature type="region of interest" description="Disordered" evidence="12">
    <location>
        <begin position="21"/>
        <end position="48"/>
    </location>
</feature>
<dbReference type="GO" id="GO:0005634">
    <property type="term" value="C:nucleus"/>
    <property type="evidence" value="ECO:0007669"/>
    <property type="project" value="UniProtKB-SubCell"/>
</dbReference>
<evidence type="ECO:0000256" key="4">
    <source>
        <dbReference type="ARBA" id="ARBA00022723"/>
    </source>
</evidence>
<feature type="zinc finger region" description="C3H1-type" evidence="10">
    <location>
        <begin position="196"/>
        <end position="218"/>
    </location>
</feature>
<keyword evidence="3 11" id="KW-0507">mRNA processing</keyword>
<evidence type="ECO:0000256" key="8">
    <source>
        <dbReference type="ARBA" id="ARBA00022884"/>
    </source>
</evidence>
<comment type="function">
    <text evidence="11">Component of the cleavage factor I (CF I) involved in pre-mRNA 3'-end processing.</text>
</comment>
<feature type="zinc finger region" description="C3H1-type" evidence="10">
    <location>
        <begin position="81"/>
        <end position="108"/>
    </location>
</feature>
<dbReference type="Pfam" id="PF14608">
    <property type="entry name" value="zf-CCCH_2"/>
    <property type="match status" value="2"/>
</dbReference>
<dbReference type="SUPFAM" id="SSF90229">
    <property type="entry name" value="CCCH zinc finger"/>
    <property type="match status" value="2"/>
</dbReference>
<organism evidence="14 15">
    <name type="scientific">Lipomyces tetrasporus</name>
    <dbReference type="NCBI Taxonomy" id="54092"/>
    <lineage>
        <taxon>Eukaryota</taxon>
        <taxon>Fungi</taxon>
        <taxon>Dikarya</taxon>
        <taxon>Ascomycota</taxon>
        <taxon>Saccharomycotina</taxon>
        <taxon>Lipomycetes</taxon>
        <taxon>Lipomycetales</taxon>
        <taxon>Lipomycetaceae</taxon>
        <taxon>Lipomyces</taxon>
    </lineage>
</organism>
<dbReference type="EMBL" id="JARPMG010000001">
    <property type="protein sequence ID" value="KAJ8104160.1"/>
    <property type="molecule type" value="Genomic_DNA"/>
</dbReference>
<dbReference type="GO" id="GO:0008270">
    <property type="term" value="F:zinc ion binding"/>
    <property type="evidence" value="ECO:0007669"/>
    <property type="project" value="UniProtKB-KW"/>
</dbReference>
<dbReference type="Pfam" id="PF00642">
    <property type="entry name" value="zf-CCCH"/>
    <property type="match status" value="1"/>
</dbReference>
<dbReference type="PANTHER" id="PTHR23102:SF24">
    <property type="entry name" value="CLEAVAGE AND POLYADENYLATION SPECIFICITY FACTOR SUBUNIT 4"/>
    <property type="match status" value="1"/>
</dbReference>
<evidence type="ECO:0000256" key="11">
    <source>
        <dbReference type="RuleBase" id="RU369008"/>
    </source>
</evidence>
<proteinExistence type="inferred from homology"/>
<dbReference type="Proteomes" id="UP001217417">
    <property type="component" value="Unassembled WGS sequence"/>
</dbReference>
<feature type="zinc finger region" description="C3H1-type" evidence="10">
    <location>
        <begin position="138"/>
        <end position="166"/>
    </location>
</feature>
<dbReference type="Gene3D" id="4.10.1000.10">
    <property type="entry name" value="Zinc finger, CCCH-type"/>
    <property type="match status" value="2"/>
</dbReference>
<keyword evidence="6 10" id="KW-0863">Zinc-finger</keyword>
<keyword evidence="8 11" id="KW-0694">RNA-binding</keyword>
<gene>
    <name evidence="14" type="ORF">POJ06DRAFT_191250</name>
</gene>
<dbReference type="SMART" id="SM00356">
    <property type="entry name" value="ZnF_C3H1"/>
    <property type="match status" value="5"/>
</dbReference>
<evidence type="ECO:0000256" key="3">
    <source>
        <dbReference type="ARBA" id="ARBA00022664"/>
    </source>
</evidence>
<dbReference type="AlphaFoldDB" id="A0AAD7QZC1"/>
<comment type="subcellular location">
    <subcellularLocation>
        <location evidence="1 11">Nucleus</location>
    </subcellularLocation>
</comment>
<keyword evidence="15" id="KW-1185">Reference proteome</keyword>
<feature type="domain" description="C3H1-type" evidence="13">
    <location>
        <begin position="196"/>
        <end position="218"/>
    </location>
</feature>
<dbReference type="RefSeq" id="XP_056047610.1">
    <property type="nucleotide sequence ID" value="XM_056184836.1"/>
</dbReference>
<keyword evidence="4 10" id="KW-0479">Metal-binding</keyword>
<evidence type="ECO:0000256" key="12">
    <source>
        <dbReference type="SAM" id="MobiDB-lite"/>
    </source>
</evidence>
<evidence type="ECO:0000313" key="15">
    <source>
        <dbReference type="Proteomes" id="UP001217417"/>
    </source>
</evidence>
<evidence type="ECO:0000256" key="7">
    <source>
        <dbReference type="ARBA" id="ARBA00022833"/>
    </source>
</evidence>
<feature type="zinc finger region" description="C3H1-type" evidence="10">
    <location>
        <begin position="110"/>
        <end position="137"/>
    </location>
</feature>
<feature type="compositionally biased region" description="Polar residues" evidence="12">
    <location>
        <begin position="21"/>
        <end position="46"/>
    </location>
</feature>
<keyword evidence="9 11" id="KW-0539">Nucleus</keyword>
<feature type="domain" description="C3H1-type" evidence="13">
    <location>
        <begin position="138"/>
        <end position="166"/>
    </location>
</feature>
<feature type="domain" description="C3H1-type" evidence="13">
    <location>
        <begin position="110"/>
        <end position="137"/>
    </location>
</feature>
<keyword evidence="7 10" id="KW-0862">Zinc</keyword>
<sequence length="259" mass="29473">MNGISAQQYFPLNFYGIGSQFPPSGNPQTTTSGANGNANGSHTTAKVQKPVTEQAVAPLIDNDLHFAFEPFLRKEYQFGIDPNRPICKKFLQGKCELGNACPDRHVQPSTPNRVVCKHWLRGLCKKGDACEFLHEYNLRKMPECTFFARNGFCTQSPDCLYLHIDPQSRIPSCQNYERGFCRLGPDCPKRHIRRTMCEFYLTGFCPKGRECSNVHPKWTYSESIRIRAKGEKIRHDPMMELESGQGYGTDNEDVIKVLR</sequence>